<keyword evidence="6" id="KW-1133">Transmembrane helix</keyword>
<feature type="transmembrane region" description="Helical" evidence="6">
    <location>
        <begin position="700"/>
        <end position="721"/>
    </location>
</feature>
<keyword evidence="6" id="KW-0812">Transmembrane</keyword>
<gene>
    <name evidence="8" type="ORF">Tco_0909981</name>
</gene>
<dbReference type="Gene3D" id="3.40.47.10">
    <property type="match status" value="1"/>
</dbReference>
<comment type="caution">
    <text evidence="8">The sequence shown here is derived from an EMBL/GenBank/DDBJ whole genome shotgun (WGS) entry which is preliminary data.</text>
</comment>
<keyword evidence="4" id="KW-0275">Fatty acid biosynthesis</keyword>
<keyword evidence="3" id="KW-0443">Lipid metabolism</keyword>
<feature type="domain" description="Beta-ketoacyl-[acyl-carrier-protein] synthase III N-terminal" evidence="7">
    <location>
        <begin position="443"/>
        <end position="500"/>
    </location>
</feature>
<reference evidence="8" key="1">
    <citation type="journal article" date="2022" name="Int. J. Mol. Sci.">
        <title>Draft Genome of Tanacetum Coccineum: Genomic Comparison of Closely Related Tanacetum-Family Plants.</title>
        <authorList>
            <person name="Yamashiro T."/>
            <person name="Shiraishi A."/>
            <person name="Nakayama K."/>
            <person name="Satake H."/>
        </authorList>
    </citation>
    <scope>NUCLEOTIDE SEQUENCE</scope>
</reference>
<evidence type="ECO:0000256" key="3">
    <source>
        <dbReference type="ARBA" id="ARBA00023098"/>
    </source>
</evidence>
<evidence type="ECO:0000256" key="2">
    <source>
        <dbReference type="ARBA" id="ARBA00022832"/>
    </source>
</evidence>
<protein>
    <submittedName>
        <fullName evidence="8">Reverse transcriptase domain-containing protein</fullName>
    </submittedName>
</protein>
<name>A0ABQ5CRJ5_9ASTR</name>
<keyword evidence="8" id="KW-0808">Transferase</keyword>
<keyword evidence="6" id="KW-0472">Membrane</keyword>
<dbReference type="InterPro" id="IPR013751">
    <property type="entry name" value="ACP_syn_III_N"/>
</dbReference>
<dbReference type="EMBL" id="BQNB010014565">
    <property type="protein sequence ID" value="GJT29706.1"/>
    <property type="molecule type" value="Genomic_DNA"/>
</dbReference>
<proteinExistence type="predicted"/>
<dbReference type="PANTHER" id="PTHR43091:SF4">
    <property type="entry name" value="BETA-KETOACYL-[ACYL-CARRIER-PROTEIN] SYNTHASE III"/>
    <property type="match status" value="1"/>
</dbReference>
<keyword evidence="2" id="KW-0276">Fatty acid metabolism</keyword>
<evidence type="ECO:0000256" key="6">
    <source>
        <dbReference type="SAM" id="Phobius"/>
    </source>
</evidence>
<evidence type="ECO:0000313" key="9">
    <source>
        <dbReference type="Proteomes" id="UP001151760"/>
    </source>
</evidence>
<dbReference type="InterPro" id="IPR016039">
    <property type="entry name" value="Thiolase-like"/>
</dbReference>
<evidence type="ECO:0000256" key="1">
    <source>
        <dbReference type="ARBA" id="ARBA00022516"/>
    </source>
</evidence>
<dbReference type="PANTHER" id="PTHR43091">
    <property type="entry name" value="3-OXOACYL-[ACYL-CARRIER-PROTEIN] SYNTHASE"/>
    <property type="match status" value="1"/>
</dbReference>
<evidence type="ECO:0000256" key="4">
    <source>
        <dbReference type="ARBA" id="ARBA00023160"/>
    </source>
</evidence>
<reference evidence="8" key="2">
    <citation type="submission" date="2022-01" db="EMBL/GenBank/DDBJ databases">
        <authorList>
            <person name="Yamashiro T."/>
            <person name="Shiraishi A."/>
            <person name="Satake H."/>
            <person name="Nakayama K."/>
        </authorList>
    </citation>
    <scope>NUCLEOTIDE SEQUENCE</scope>
</reference>
<accession>A0ABQ5CRJ5</accession>
<dbReference type="SUPFAM" id="SSF53901">
    <property type="entry name" value="Thiolase-like"/>
    <property type="match status" value="1"/>
</dbReference>
<evidence type="ECO:0000256" key="5">
    <source>
        <dbReference type="SAM" id="MobiDB-lite"/>
    </source>
</evidence>
<keyword evidence="1" id="KW-0444">Lipid biosynthesis</keyword>
<organism evidence="8 9">
    <name type="scientific">Tanacetum coccineum</name>
    <dbReference type="NCBI Taxonomy" id="301880"/>
    <lineage>
        <taxon>Eukaryota</taxon>
        <taxon>Viridiplantae</taxon>
        <taxon>Streptophyta</taxon>
        <taxon>Embryophyta</taxon>
        <taxon>Tracheophyta</taxon>
        <taxon>Spermatophyta</taxon>
        <taxon>Magnoliopsida</taxon>
        <taxon>eudicotyledons</taxon>
        <taxon>Gunneridae</taxon>
        <taxon>Pentapetalae</taxon>
        <taxon>asterids</taxon>
        <taxon>campanulids</taxon>
        <taxon>Asterales</taxon>
        <taxon>Asteraceae</taxon>
        <taxon>Asteroideae</taxon>
        <taxon>Anthemideae</taxon>
        <taxon>Anthemidinae</taxon>
        <taxon>Tanacetum</taxon>
    </lineage>
</organism>
<keyword evidence="9" id="KW-1185">Reference proteome</keyword>
<feature type="compositionally biased region" description="Polar residues" evidence="5">
    <location>
        <begin position="100"/>
        <end position="115"/>
    </location>
</feature>
<evidence type="ECO:0000259" key="7">
    <source>
        <dbReference type="Pfam" id="PF08545"/>
    </source>
</evidence>
<keyword evidence="8" id="KW-0695">RNA-directed DNA polymerase</keyword>
<dbReference type="GO" id="GO:0003964">
    <property type="term" value="F:RNA-directed DNA polymerase activity"/>
    <property type="evidence" value="ECO:0007669"/>
    <property type="project" value="UniProtKB-KW"/>
</dbReference>
<feature type="region of interest" description="Disordered" evidence="5">
    <location>
        <begin position="141"/>
        <end position="175"/>
    </location>
</feature>
<sequence>MIAEPSVLTPILETPSLYCYYFFSSICLHPIPPVPQHQQTTTRSWTHRLLQPSPLYVPETDALTLFNENAMDKGVVDTVEDHKRKHDNDDDNDDEDPSARPNQAPSKGSKTNKFASENEPVEEPIAEVVIDDVHEDLVLDEDQPQAASQPKKNKTPEWFKQPLRPPTPDPEWNKRQDPLTFDDLMATLIYFSKFVLNGLKIDNLTQDLLLGPAYNLLKGTCSSSIELEYNFQECFNALTEKLDWNNPKGDRYPFDLSKPLPLQEHQGRQIIAVECFFNNDLEILKSSDLTKTYSTLITKTKEARMRNYMVMVILEEIVVKRVDRQLYTFKEGDFVNLHLNDIKDMLLLAVQHKLFHLNNSDIVDLSVALRMFTRSLIVKRRVEDLQLGEIYEDQNQQKRVMRADELYNQNWRDLPRDNPLVSVEVHWYDEKKSKVRNGNNAGGGFKNVLVIGADCISRYVDWKDRKTCVLFGDAASSILVQACDFQGGMVFLVFDMHTDGDAAGLPFTSPPLILSSCRGRDQKHHSRSTIAGAPQAQPEHHLSSSLFVSFSREQPVTKSNEYQMYRIPNDDDQDGNDEDASSLGGFYAVNRRGQVLLATVNESAIVPFVTGQLLRIRDLSVKESAHRKTNNSKLKQQCGGHFTSKMEGPQDFPSDNATDADITKMQLRFSSFHLAGSNLFRSYFSDLLNSQPTYLQQSSLIFGGCSWVSCFYVVSVVSICFRDLKPIVMTKARTLNGGSRSFLLRASATTFAFYENSVVNFYDTSEHSSTRVYSYEESSLPNEA</sequence>
<keyword evidence="8" id="KW-0548">Nucleotidyltransferase</keyword>
<evidence type="ECO:0000313" key="8">
    <source>
        <dbReference type="EMBL" id="GJT29706.1"/>
    </source>
</evidence>
<feature type="region of interest" description="Disordered" evidence="5">
    <location>
        <begin position="81"/>
        <end position="122"/>
    </location>
</feature>
<dbReference type="Proteomes" id="UP001151760">
    <property type="component" value="Unassembled WGS sequence"/>
</dbReference>
<dbReference type="Pfam" id="PF08545">
    <property type="entry name" value="ACP_syn_III"/>
    <property type="match status" value="1"/>
</dbReference>